<gene>
    <name evidence="1" type="ORF">CDL15_Pgr020707</name>
</gene>
<protein>
    <submittedName>
        <fullName evidence="1">Uncharacterized protein</fullName>
    </submittedName>
</protein>
<name>A0A218VUN1_PUNGR</name>
<comment type="caution">
    <text evidence="1">The sequence shown here is derived from an EMBL/GenBank/DDBJ whole genome shotgun (WGS) entry which is preliminary data.</text>
</comment>
<reference evidence="2" key="1">
    <citation type="journal article" date="2017" name="Plant J.">
        <title>The pomegranate (Punica granatum L.) genome and the genomics of punicalagin biosynthesis.</title>
        <authorList>
            <person name="Qin G."/>
            <person name="Xu C."/>
            <person name="Ming R."/>
            <person name="Tang H."/>
            <person name="Guyot R."/>
            <person name="Kramer E.M."/>
            <person name="Hu Y."/>
            <person name="Yi X."/>
            <person name="Qi Y."/>
            <person name="Xu X."/>
            <person name="Gao Z."/>
            <person name="Pan H."/>
            <person name="Jian J."/>
            <person name="Tian Y."/>
            <person name="Yue Z."/>
            <person name="Xu Y."/>
        </authorList>
    </citation>
    <scope>NUCLEOTIDE SEQUENCE [LARGE SCALE GENOMIC DNA]</scope>
    <source>
        <strain evidence="2">cv. Dabenzi</strain>
    </source>
</reference>
<organism evidence="1 2">
    <name type="scientific">Punica granatum</name>
    <name type="common">Pomegranate</name>
    <dbReference type="NCBI Taxonomy" id="22663"/>
    <lineage>
        <taxon>Eukaryota</taxon>
        <taxon>Viridiplantae</taxon>
        <taxon>Streptophyta</taxon>
        <taxon>Embryophyta</taxon>
        <taxon>Tracheophyta</taxon>
        <taxon>Spermatophyta</taxon>
        <taxon>Magnoliopsida</taxon>
        <taxon>eudicotyledons</taxon>
        <taxon>Gunneridae</taxon>
        <taxon>Pentapetalae</taxon>
        <taxon>rosids</taxon>
        <taxon>malvids</taxon>
        <taxon>Myrtales</taxon>
        <taxon>Lythraceae</taxon>
        <taxon>Punica</taxon>
    </lineage>
</organism>
<evidence type="ECO:0000313" key="2">
    <source>
        <dbReference type="Proteomes" id="UP000197138"/>
    </source>
</evidence>
<dbReference type="AlphaFoldDB" id="A0A218VUN1"/>
<sequence length="73" mass="7966">MSLISPYVVGTSVRATQRLESRFCPVRTFGVELNAPGPRLLFVPFNIRFGDPFASREIVGSSSPIGDRLPGKT</sequence>
<evidence type="ECO:0000313" key="1">
    <source>
        <dbReference type="EMBL" id="OWM64096.1"/>
    </source>
</evidence>
<dbReference type="Proteomes" id="UP000197138">
    <property type="component" value="Unassembled WGS sequence"/>
</dbReference>
<proteinExistence type="predicted"/>
<dbReference type="EMBL" id="MTKT01005816">
    <property type="protein sequence ID" value="OWM64096.1"/>
    <property type="molecule type" value="Genomic_DNA"/>
</dbReference>
<accession>A0A218VUN1</accession>